<accession>A0ABD0JY24</accession>
<comment type="caution">
    <text evidence="2">The sequence shown here is derived from an EMBL/GenBank/DDBJ whole genome shotgun (WGS) entry which is preliminary data.</text>
</comment>
<dbReference type="EMBL" id="JACVVK020000301">
    <property type="protein sequence ID" value="KAK7479536.1"/>
    <property type="molecule type" value="Genomic_DNA"/>
</dbReference>
<gene>
    <name evidence="2" type="ORF">BaRGS_00029253</name>
</gene>
<dbReference type="AlphaFoldDB" id="A0ABD0JY24"/>
<feature type="compositionally biased region" description="Polar residues" evidence="1">
    <location>
        <begin position="77"/>
        <end position="86"/>
    </location>
</feature>
<protein>
    <submittedName>
        <fullName evidence="2">Uncharacterized protein</fullName>
    </submittedName>
</protein>
<evidence type="ECO:0000313" key="3">
    <source>
        <dbReference type="Proteomes" id="UP001519460"/>
    </source>
</evidence>
<evidence type="ECO:0000313" key="2">
    <source>
        <dbReference type="EMBL" id="KAK7479536.1"/>
    </source>
</evidence>
<keyword evidence="3" id="KW-1185">Reference proteome</keyword>
<sequence>ASVSDIVLSFGPMAGESKKSSGGQGQGHHSGGQGHHGHDHHDRRQDRKAPRQRPTSSTKRGSSDDARSHGDTDAQETEVTQSQSAVSVEDGDVTLLSGDEKVFITRDEEVWGDMNVNKGDDHPAGGTQNGQELASPPLTPPLPSKLSKDNYDIRSFNSSLNEFVGVLKDKRYQEVNDDYPVDDLLSVVSMVSATIEEYKEHSSTHRNNWNNSATP</sequence>
<feature type="compositionally biased region" description="Gly residues" evidence="1">
    <location>
        <begin position="22"/>
        <end position="34"/>
    </location>
</feature>
<reference evidence="2 3" key="1">
    <citation type="journal article" date="2023" name="Sci. Data">
        <title>Genome assembly of the Korean intertidal mud-creeper Batillaria attramentaria.</title>
        <authorList>
            <person name="Patra A.K."/>
            <person name="Ho P.T."/>
            <person name="Jun S."/>
            <person name="Lee S.J."/>
            <person name="Kim Y."/>
            <person name="Won Y.J."/>
        </authorList>
    </citation>
    <scope>NUCLEOTIDE SEQUENCE [LARGE SCALE GENOMIC DNA]</scope>
    <source>
        <strain evidence="2">Wonlab-2016</strain>
    </source>
</reference>
<name>A0ABD0JY24_9CAEN</name>
<feature type="region of interest" description="Disordered" evidence="1">
    <location>
        <begin position="1"/>
        <end position="93"/>
    </location>
</feature>
<feature type="non-terminal residue" evidence="2">
    <location>
        <position position="1"/>
    </location>
</feature>
<feature type="compositionally biased region" description="Basic and acidic residues" evidence="1">
    <location>
        <begin position="39"/>
        <end position="49"/>
    </location>
</feature>
<organism evidence="2 3">
    <name type="scientific">Batillaria attramentaria</name>
    <dbReference type="NCBI Taxonomy" id="370345"/>
    <lineage>
        <taxon>Eukaryota</taxon>
        <taxon>Metazoa</taxon>
        <taxon>Spiralia</taxon>
        <taxon>Lophotrochozoa</taxon>
        <taxon>Mollusca</taxon>
        <taxon>Gastropoda</taxon>
        <taxon>Caenogastropoda</taxon>
        <taxon>Sorbeoconcha</taxon>
        <taxon>Cerithioidea</taxon>
        <taxon>Batillariidae</taxon>
        <taxon>Batillaria</taxon>
    </lineage>
</organism>
<proteinExistence type="predicted"/>
<dbReference type="Proteomes" id="UP001519460">
    <property type="component" value="Unassembled WGS sequence"/>
</dbReference>
<feature type="region of interest" description="Disordered" evidence="1">
    <location>
        <begin position="111"/>
        <end position="150"/>
    </location>
</feature>
<evidence type="ECO:0000256" key="1">
    <source>
        <dbReference type="SAM" id="MobiDB-lite"/>
    </source>
</evidence>
<feature type="compositionally biased region" description="Basic and acidic residues" evidence="1">
    <location>
        <begin position="61"/>
        <end position="72"/>
    </location>
</feature>